<evidence type="ECO:0000313" key="1">
    <source>
        <dbReference type="EMBL" id="PTQ29239.1"/>
    </source>
</evidence>
<evidence type="ECO:0000313" key="2">
    <source>
        <dbReference type="Proteomes" id="UP000244005"/>
    </source>
</evidence>
<dbReference type="Proteomes" id="UP000244005">
    <property type="component" value="Unassembled WGS sequence"/>
</dbReference>
<protein>
    <submittedName>
        <fullName evidence="1">Uncharacterized protein</fullName>
    </submittedName>
</protein>
<proteinExistence type="predicted"/>
<name>A0A2R6W5W0_MARPO</name>
<organism evidence="1 2">
    <name type="scientific">Marchantia polymorpha</name>
    <name type="common">Common liverwort</name>
    <name type="synonym">Marchantia aquatica</name>
    <dbReference type="NCBI Taxonomy" id="3197"/>
    <lineage>
        <taxon>Eukaryota</taxon>
        <taxon>Viridiplantae</taxon>
        <taxon>Streptophyta</taxon>
        <taxon>Embryophyta</taxon>
        <taxon>Marchantiophyta</taxon>
        <taxon>Marchantiopsida</taxon>
        <taxon>Marchantiidae</taxon>
        <taxon>Marchantiales</taxon>
        <taxon>Marchantiaceae</taxon>
        <taxon>Marchantia</taxon>
    </lineage>
</organism>
<dbReference type="Gramene" id="Mp6g17790.1">
    <property type="protein sequence ID" value="Mp6g17790.1.cds1"/>
    <property type="gene ID" value="Mp6g17790"/>
</dbReference>
<dbReference type="EMBL" id="KZ772815">
    <property type="protein sequence ID" value="PTQ29239.1"/>
    <property type="molecule type" value="Genomic_DNA"/>
</dbReference>
<dbReference type="AlphaFoldDB" id="A0A2R6W5W0"/>
<sequence length="59" mass="6888">MPITEKRGTILQRNDKELRFFQKFPHPSILSISTFCSSFYRLIFGSSETCNRPQSQFGN</sequence>
<keyword evidence="2" id="KW-1185">Reference proteome</keyword>
<accession>A0A2R6W5W0</accession>
<reference evidence="2" key="1">
    <citation type="journal article" date="2017" name="Cell">
        <title>Insights into land plant evolution garnered from the Marchantia polymorpha genome.</title>
        <authorList>
            <person name="Bowman J.L."/>
            <person name="Kohchi T."/>
            <person name="Yamato K.T."/>
            <person name="Jenkins J."/>
            <person name="Shu S."/>
            <person name="Ishizaki K."/>
            <person name="Yamaoka S."/>
            <person name="Nishihama R."/>
            <person name="Nakamura Y."/>
            <person name="Berger F."/>
            <person name="Adam C."/>
            <person name="Aki S.S."/>
            <person name="Althoff F."/>
            <person name="Araki T."/>
            <person name="Arteaga-Vazquez M.A."/>
            <person name="Balasubrmanian S."/>
            <person name="Barry K."/>
            <person name="Bauer D."/>
            <person name="Boehm C.R."/>
            <person name="Briginshaw L."/>
            <person name="Caballero-Perez J."/>
            <person name="Catarino B."/>
            <person name="Chen F."/>
            <person name="Chiyoda S."/>
            <person name="Chovatia M."/>
            <person name="Davies K.M."/>
            <person name="Delmans M."/>
            <person name="Demura T."/>
            <person name="Dierschke T."/>
            <person name="Dolan L."/>
            <person name="Dorantes-Acosta A.E."/>
            <person name="Eklund D.M."/>
            <person name="Florent S.N."/>
            <person name="Flores-Sandoval E."/>
            <person name="Fujiyama A."/>
            <person name="Fukuzawa H."/>
            <person name="Galik B."/>
            <person name="Grimanelli D."/>
            <person name="Grimwood J."/>
            <person name="Grossniklaus U."/>
            <person name="Hamada T."/>
            <person name="Haseloff J."/>
            <person name="Hetherington A.J."/>
            <person name="Higo A."/>
            <person name="Hirakawa Y."/>
            <person name="Hundley H.N."/>
            <person name="Ikeda Y."/>
            <person name="Inoue K."/>
            <person name="Inoue S.I."/>
            <person name="Ishida S."/>
            <person name="Jia Q."/>
            <person name="Kakita M."/>
            <person name="Kanazawa T."/>
            <person name="Kawai Y."/>
            <person name="Kawashima T."/>
            <person name="Kennedy M."/>
            <person name="Kinose K."/>
            <person name="Kinoshita T."/>
            <person name="Kohara Y."/>
            <person name="Koide E."/>
            <person name="Komatsu K."/>
            <person name="Kopischke S."/>
            <person name="Kubo M."/>
            <person name="Kyozuka J."/>
            <person name="Lagercrantz U."/>
            <person name="Lin S.S."/>
            <person name="Lindquist E."/>
            <person name="Lipzen A.M."/>
            <person name="Lu C.W."/>
            <person name="De Luna E."/>
            <person name="Martienssen R.A."/>
            <person name="Minamino N."/>
            <person name="Mizutani M."/>
            <person name="Mizutani M."/>
            <person name="Mochizuki N."/>
            <person name="Monte I."/>
            <person name="Mosher R."/>
            <person name="Nagasaki H."/>
            <person name="Nakagami H."/>
            <person name="Naramoto S."/>
            <person name="Nishitani K."/>
            <person name="Ohtani M."/>
            <person name="Okamoto T."/>
            <person name="Okumura M."/>
            <person name="Phillips J."/>
            <person name="Pollak B."/>
            <person name="Reinders A."/>
            <person name="Rovekamp M."/>
            <person name="Sano R."/>
            <person name="Sawa S."/>
            <person name="Schmid M.W."/>
            <person name="Shirakawa M."/>
            <person name="Solano R."/>
            <person name="Spunde A."/>
            <person name="Suetsugu N."/>
            <person name="Sugano S."/>
            <person name="Sugiyama A."/>
            <person name="Sun R."/>
            <person name="Suzuki Y."/>
            <person name="Takenaka M."/>
            <person name="Takezawa D."/>
            <person name="Tomogane H."/>
            <person name="Tsuzuki M."/>
            <person name="Ueda T."/>
            <person name="Umeda M."/>
            <person name="Ward J.M."/>
            <person name="Watanabe Y."/>
            <person name="Yazaki K."/>
            <person name="Yokoyama R."/>
            <person name="Yoshitake Y."/>
            <person name="Yotsui I."/>
            <person name="Zachgo S."/>
            <person name="Schmutz J."/>
        </authorList>
    </citation>
    <scope>NUCLEOTIDE SEQUENCE [LARGE SCALE GENOMIC DNA]</scope>
    <source>
        <strain evidence="2">Tak-1</strain>
    </source>
</reference>
<gene>
    <name evidence="1" type="ORF">MARPO_0145s0007</name>
</gene>